<keyword evidence="7" id="KW-0813">Transport</keyword>
<feature type="region of interest" description="Disordered" evidence="8">
    <location>
        <begin position="178"/>
        <end position="208"/>
    </location>
</feature>
<dbReference type="RefSeq" id="WP_190835417.1">
    <property type="nucleotide sequence ID" value="NZ_CAWPPI010000092.1"/>
</dbReference>
<name>A0A8J6XRU7_9CYAN</name>
<proteinExistence type="inferred from homology"/>
<comment type="similarity">
    <text evidence="2 7">Belongs to the ExbD/TolR family.</text>
</comment>
<dbReference type="EMBL" id="JACXAE010000092">
    <property type="protein sequence ID" value="MBD2776346.1"/>
    <property type="molecule type" value="Genomic_DNA"/>
</dbReference>
<evidence type="ECO:0000313" key="11">
    <source>
        <dbReference type="Proteomes" id="UP000629098"/>
    </source>
</evidence>
<evidence type="ECO:0000256" key="2">
    <source>
        <dbReference type="ARBA" id="ARBA00005811"/>
    </source>
</evidence>
<dbReference type="Pfam" id="PF02472">
    <property type="entry name" value="ExbD"/>
    <property type="match status" value="1"/>
</dbReference>
<dbReference type="GO" id="GO:0015031">
    <property type="term" value="P:protein transport"/>
    <property type="evidence" value="ECO:0007669"/>
    <property type="project" value="UniProtKB-KW"/>
</dbReference>
<evidence type="ECO:0000256" key="6">
    <source>
        <dbReference type="ARBA" id="ARBA00023136"/>
    </source>
</evidence>
<keyword evidence="4 7" id="KW-0812">Transmembrane</keyword>
<sequence>MKVNLHNPIEEAQVQLIPLIDVIFCILTFFILASLQFTRQQAINVDLPKASSATASSVVTSPSGKDILPVTIDAVNQLYVEKQPVEREQLTAILKRYLQQNPKGTVVLNASKSATYSSVIEMLELLRQVGGDRVSLGIIPGSSSTPNTPSYTSPSFPVNPNVPGAVPPYTPVLPQIPNVPLPPPSSQITPVNPAPVLPQVPATPAPKR</sequence>
<dbReference type="PANTHER" id="PTHR30558">
    <property type="entry name" value="EXBD MEMBRANE COMPONENT OF PMF-DRIVEN MACROMOLECULE IMPORT SYSTEM"/>
    <property type="match status" value="1"/>
</dbReference>
<dbReference type="Proteomes" id="UP000629098">
    <property type="component" value="Unassembled WGS sequence"/>
</dbReference>
<evidence type="ECO:0000256" key="1">
    <source>
        <dbReference type="ARBA" id="ARBA00004162"/>
    </source>
</evidence>
<evidence type="ECO:0000313" key="10">
    <source>
        <dbReference type="EMBL" id="MBD2776346.1"/>
    </source>
</evidence>
<accession>A0A8J6XRU7</accession>
<keyword evidence="7" id="KW-0653">Protein transport</keyword>
<dbReference type="InterPro" id="IPR003400">
    <property type="entry name" value="ExbD"/>
</dbReference>
<comment type="subcellular location">
    <subcellularLocation>
        <location evidence="1">Cell membrane</location>
        <topology evidence="1">Single-pass membrane protein</topology>
    </subcellularLocation>
    <subcellularLocation>
        <location evidence="7">Cell membrane</location>
        <topology evidence="7">Single-pass type II membrane protein</topology>
    </subcellularLocation>
</comment>
<dbReference type="GO" id="GO:0022857">
    <property type="term" value="F:transmembrane transporter activity"/>
    <property type="evidence" value="ECO:0007669"/>
    <property type="project" value="InterPro"/>
</dbReference>
<evidence type="ECO:0000256" key="3">
    <source>
        <dbReference type="ARBA" id="ARBA00022475"/>
    </source>
</evidence>
<feature type="transmembrane region" description="Helical" evidence="9">
    <location>
        <begin position="12"/>
        <end position="33"/>
    </location>
</feature>
<reference evidence="10" key="1">
    <citation type="submission" date="2020-09" db="EMBL/GenBank/DDBJ databases">
        <title>Iningainema tapete sp. nov. (Scytonemataceae, Cyanobacteria) from greenhouses in central Florida (USA) produces two types of nodularin with biosynthetic potential for microcystin-LR and anabaenopeptins.</title>
        <authorList>
            <person name="Berthold D.E."/>
            <person name="Lefler F.W."/>
            <person name="Huang I.-S."/>
            <person name="Abdulla H."/>
            <person name="Zimba P.V."/>
            <person name="Laughinghouse H.D. IV."/>
        </authorList>
    </citation>
    <scope>NUCLEOTIDE SEQUENCE</scope>
    <source>
        <strain evidence="10">BLCCT55</strain>
    </source>
</reference>
<evidence type="ECO:0000256" key="7">
    <source>
        <dbReference type="RuleBase" id="RU003879"/>
    </source>
</evidence>
<gene>
    <name evidence="10" type="ORF">ICL16_30890</name>
</gene>
<evidence type="ECO:0000256" key="8">
    <source>
        <dbReference type="SAM" id="MobiDB-lite"/>
    </source>
</evidence>
<evidence type="ECO:0000256" key="5">
    <source>
        <dbReference type="ARBA" id="ARBA00022989"/>
    </source>
</evidence>
<dbReference type="PANTHER" id="PTHR30558:SF3">
    <property type="entry name" value="BIOPOLYMER TRANSPORT PROTEIN EXBD-RELATED"/>
    <property type="match status" value="1"/>
</dbReference>
<evidence type="ECO:0000256" key="4">
    <source>
        <dbReference type="ARBA" id="ARBA00022692"/>
    </source>
</evidence>
<organism evidence="10 11">
    <name type="scientific">Iningainema tapete BLCC-T55</name>
    <dbReference type="NCBI Taxonomy" id="2748662"/>
    <lineage>
        <taxon>Bacteria</taxon>
        <taxon>Bacillati</taxon>
        <taxon>Cyanobacteriota</taxon>
        <taxon>Cyanophyceae</taxon>
        <taxon>Nostocales</taxon>
        <taxon>Scytonemataceae</taxon>
        <taxon>Iningainema tapete</taxon>
    </lineage>
</organism>
<keyword evidence="6 9" id="KW-0472">Membrane</keyword>
<dbReference type="AlphaFoldDB" id="A0A8J6XRU7"/>
<feature type="compositionally biased region" description="Pro residues" evidence="8">
    <location>
        <begin position="192"/>
        <end position="208"/>
    </location>
</feature>
<evidence type="ECO:0000256" key="9">
    <source>
        <dbReference type="SAM" id="Phobius"/>
    </source>
</evidence>
<keyword evidence="5 9" id="KW-1133">Transmembrane helix</keyword>
<comment type="caution">
    <text evidence="10">The sequence shown here is derived from an EMBL/GenBank/DDBJ whole genome shotgun (WGS) entry which is preliminary data.</text>
</comment>
<keyword evidence="11" id="KW-1185">Reference proteome</keyword>
<keyword evidence="3" id="KW-1003">Cell membrane</keyword>
<protein>
    <submittedName>
        <fullName evidence="10">Biopolymer transporter ExbD</fullName>
    </submittedName>
</protein>
<dbReference type="Gene3D" id="3.30.420.270">
    <property type="match status" value="1"/>
</dbReference>
<dbReference type="GO" id="GO:0005886">
    <property type="term" value="C:plasma membrane"/>
    <property type="evidence" value="ECO:0007669"/>
    <property type="project" value="UniProtKB-SubCell"/>
</dbReference>